<feature type="region of interest" description="Disordered" evidence="1">
    <location>
        <begin position="1"/>
        <end position="33"/>
    </location>
</feature>
<evidence type="ECO:0000313" key="3">
    <source>
        <dbReference type="Proteomes" id="UP000187609"/>
    </source>
</evidence>
<keyword evidence="3" id="KW-1185">Reference proteome</keyword>
<evidence type="ECO:0000313" key="2">
    <source>
        <dbReference type="EMBL" id="OIS96967.1"/>
    </source>
</evidence>
<feature type="non-terminal residue" evidence="2">
    <location>
        <position position="98"/>
    </location>
</feature>
<comment type="caution">
    <text evidence="2">The sequence shown here is derived from an EMBL/GenBank/DDBJ whole genome shotgun (WGS) entry which is preliminary data.</text>
</comment>
<name>A0A1J6I8V1_NICAT</name>
<dbReference type="AlphaFoldDB" id="A0A1J6I8V1"/>
<dbReference type="Proteomes" id="UP000187609">
    <property type="component" value="Unassembled WGS sequence"/>
</dbReference>
<dbReference type="Gramene" id="OIS96967">
    <property type="protein sequence ID" value="OIS96967"/>
    <property type="gene ID" value="A4A49_60701"/>
</dbReference>
<proteinExistence type="predicted"/>
<accession>A0A1J6I8V1</accession>
<sequence length="98" mass="9748">AKAQQKSNAAIDGPQSAAVKATDKVGSGDAGQNSVSGAIVPVAEALARVAQDLKAAKNTMVDRGLAGGSKGSTIEAGQLQQMREDSALAVGVRAIFAK</sequence>
<reference evidence="2" key="1">
    <citation type="submission" date="2016-11" db="EMBL/GenBank/DDBJ databases">
        <title>The genome of Nicotiana attenuata.</title>
        <authorList>
            <person name="Xu S."/>
            <person name="Brockmoeller T."/>
            <person name="Gaquerel E."/>
            <person name="Navarro A."/>
            <person name="Kuhl H."/>
            <person name="Gase K."/>
            <person name="Ling Z."/>
            <person name="Zhou W."/>
            <person name="Kreitzer C."/>
            <person name="Stanke M."/>
            <person name="Tang H."/>
            <person name="Lyons E."/>
            <person name="Pandey P."/>
            <person name="Pandey S.P."/>
            <person name="Timmermann B."/>
            <person name="Baldwin I.T."/>
        </authorList>
    </citation>
    <scope>NUCLEOTIDE SEQUENCE [LARGE SCALE GENOMIC DNA]</scope>
    <source>
        <strain evidence="2">UT</strain>
    </source>
</reference>
<protein>
    <submittedName>
        <fullName evidence="2">Uncharacterized protein</fullName>
    </submittedName>
</protein>
<gene>
    <name evidence="2" type="ORF">A4A49_60701</name>
</gene>
<evidence type="ECO:0000256" key="1">
    <source>
        <dbReference type="SAM" id="MobiDB-lite"/>
    </source>
</evidence>
<dbReference type="EMBL" id="MJEQ01037193">
    <property type="protein sequence ID" value="OIS96967.1"/>
    <property type="molecule type" value="Genomic_DNA"/>
</dbReference>
<feature type="non-terminal residue" evidence="2">
    <location>
        <position position="1"/>
    </location>
</feature>
<organism evidence="2 3">
    <name type="scientific">Nicotiana attenuata</name>
    <name type="common">Coyote tobacco</name>
    <dbReference type="NCBI Taxonomy" id="49451"/>
    <lineage>
        <taxon>Eukaryota</taxon>
        <taxon>Viridiplantae</taxon>
        <taxon>Streptophyta</taxon>
        <taxon>Embryophyta</taxon>
        <taxon>Tracheophyta</taxon>
        <taxon>Spermatophyta</taxon>
        <taxon>Magnoliopsida</taxon>
        <taxon>eudicotyledons</taxon>
        <taxon>Gunneridae</taxon>
        <taxon>Pentapetalae</taxon>
        <taxon>asterids</taxon>
        <taxon>lamiids</taxon>
        <taxon>Solanales</taxon>
        <taxon>Solanaceae</taxon>
        <taxon>Nicotianoideae</taxon>
        <taxon>Nicotianeae</taxon>
        <taxon>Nicotiana</taxon>
    </lineage>
</organism>